<accession>A0A1F8CUQ3</accession>
<evidence type="ECO:0000256" key="1">
    <source>
        <dbReference type="SAM" id="Phobius"/>
    </source>
</evidence>
<evidence type="ECO:0000313" key="2">
    <source>
        <dbReference type="EMBL" id="OGM79816.1"/>
    </source>
</evidence>
<organism evidence="2 3">
    <name type="scientific">Candidatus Woesebacteria bacterium RIFOXYB1_FULL_38_16</name>
    <dbReference type="NCBI Taxonomy" id="1802538"/>
    <lineage>
        <taxon>Bacteria</taxon>
        <taxon>Candidatus Woeseibacteriota</taxon>
    </lineage>
</organism>
<sequence length="103" mass="11200">MFAFIIKAVSPPPAQLVEFEGMFGNIVSTLIGFGGILLFLMLVWGGFKYTMASGDPKKASEAKSVLTYAVLGIIFVALAYFFLNLIALFSGQTNILNFRVVQP</sequence>
<evidence type="ECO:0000313" key="3">
    <source>
        <dbReference type="Proteomes" id="UP000178999"/>
    </source>
</evidence>
<keyword evidence="1" id="KW-0812">Transmembrane</keyword>
<dbReference type="Proteomes" id="UP000178999">
    <property type="component" value="Unassembled WGS sequence"/>
</dbReference>
<protein>
    <submittedName>
        <fullName evidence="2">Uncharacterized protein</fullName>
    </submittedName>
</protein>
<dbReference type="STRING" id="1802538.A2382_04435"/>
<name>A0A1F8CUQ3_9BACT</name>
<feature type="transmembrane region" description="Helical" evidence="1">
    <location>
        <begin position="22"/>
        <end position="44"/>
    </location>
</feature>
<dbReference type="AlphaFoldDB" id="A0A1F8CUQ3"/>
<comment type="caution">
    <text evidence="2">The sequence shown here is derived from an EMBL/GenBank/DDBJ whole genome shotgun (WGS) entry which is preliminary data.</text>
</comment>
<proteinExistence type="predicted"/>
<dbReference type="EMBL" id="MGHY01000007">
    <property type="protein sequence ID" value="OGM79816.1"/>
    <property type="molecule type" value="Genomic_DNA"/>
</dbReference>
<dbReference type="Pfam" id="PF18895">
    <property type="entry name" value="T4SS_pilin"/>
    <property type="match status" value="1"/>
</dbReference>
<keyword evidence="1" id="KW-0472">Membrane</keyword>
<reference evidence="2 3" key="1">
    <citation type="journal article" date="2016" name="Nat. Commun.">
        <title>Thousands of microbial genomes shed light on interconnected biogeochemical processes in an aquifer system.</title>
        <authorList>
            <person name="Anantharaman K."/>
            <person name="Brown C.T."/>
            <person name="Hug L.A."/>
            <person name="Sharon I."/>
            <person name="Castelle C.J."/>
            <person name="Probst A.J."/>
            <person name="Thomas B.C."/>
            <person name="Singh A."/>
            <person name="Wilkins M.J."/>
            <person name="Karaoz U."/>
            <person name="Brodie E.L."/>
            <person name="Williams K.H."/>
            <person name="Hubbard S.S."/>
            <person name="Banfield J.F."/>
        </authorList>
    </citation>
    <scope>NUCLEOTIDE SEQUENCE [LARGE SCALE GENOMIC DNA]</scope>
</reference>
<keyword evidence="1" id="KW-1133">Transmembrane helix</keyword>
<feature type="transmembrane region" description="Helical" evidence="1">
    <location>
        <begin position="65"/>
        <end position="89"/>
    </location>
</feature>
<dbReference type="InterPro" id="IPR043993">
    <property type="entry name" value="T4SS_pilin"/>
</dbReference>
<gene>
    <name evidence="2" type="ORF">A2382_04435</name>
</gene>